<dbReference type="NCBIfam" id="TIGR02532">
    <property type="entry name" value="IV_pilin_GFxxxE"/>
    <property type="match status" value="1"/>
</dbReference>
<sequence length="129" mass="14176">MAHTTKIGSKKQAAGFTLIELLIVLLLISILASIVTPSVTKSIVRAKDATLKQDLFIMRKAIDEYYADMGAYPPNLEILVEKRYIRSIPKDPVTELKTSWELINADSGIIDIKSGAKGKNPDGVNYGEL</sequence>
<dbReference type="PANTHER" id="PTHR30093">
    <property type="entry name" value="GENERAL SECRETION PATHWAY PROTEIN G"/>
    <property type="match status" value="1"/>
</dbReference>
<dbReference type="EMBL" id="UOFL01000192">
    <property type="protein sequence ID" value="VAW80245.1"/>
    <property type="molecule type" value="Genomic_DNA"/>
</dbReference>
<dbReference type="InterPro" id="IPR012902">
    <property type="entry name" value="N_methyl_site"/>
</dbReference>
<dbReference type="SUPFAM" id="SSF54523">
    <property type="entry name" value="Pili subunits"/>
    <property type="match status" value="1"/>
</dbReference>
<organism evidence="3">
    <name type="scientific">hydrothermal vent metagenome</name>
    <dbReference type="NCBI Taxonomy" id="652676"/>
    <lineage>
        <taxon>unclassified sequences</taxon>
        <taxon>metagenomes</taxon>
        <taxon>ecological metagenomes</taxon>
    </lineage>
</organism>
<reference evidence="3" key="1">
    <citation type="submission" date="2018-06" db="EMBL/GenBank/DDBJ databases">
        <authorList>
            <person name="Zhirakovskaya E."/>
        </authorList>
    </citation>
    <scope>NUCLEOTIDE SEQUENCE</scope>
</reference>
<dbReference type="GO" id="GO:0015627">
    <property type="term" value="C:type II protein secretion system complex"/>
    <property type="evidence" value="ECO:0007669"/>
    <property type="project" value="InterPro"/>
</dbReference>
<keyword evidence="2" id="KW-0472">Membrane</keyword>
<dbReference type="InterPro" id="IPR000983">
    <property type="entry name" value="Bac_GSPG_pilin"/>
</dbReference>
<dbReference type="Pfam" id="PF07963">
    <property type="entry name" value="N_methyl"/>
    <property type="match status" value="1"/>
</dbReference>
<dbReference type="PANTHER" id="PTHR30093:SF47">
    <property type="entry name" value="TYPE IV PILUS NON-CORE MINOR PILIN PILE"/>
    <property type="match status" value="1"/>
</dbReference>
<proteinExistence type="predicted"/>
<evidence type="ECO:0008006" key="4">
    <source>
        <dbReference type="Google" id="ProtNLM"/>
    </source>
</evidence>
<dbReference type="PROSITE" id="PS00409">
    <property type="entry name" value="PROKAR_NTER_METHYL"/>
    <property type="match status" value="1"/>
</dbReference>
<keyword evidence="2" id="KW-1133">Transmembrane helix</keyword>
<name>A0A3B0YH65_9ZZZZ</name>
<dbReference type="GO" id="GO:0015628">
    <property type="term" value="P:protein secretion by the type II secretion system"/>
    <property type="evidence" value="ECO:0007669"/>
    <property type="project" value="InterPro"/>
</dbReference>
<accession>A0A3B0YH65</accession>
<evidence type="ECO:0000256" key="1">
    <source>
        <dbReference type="ARBA" id="ARBA00022481"/>
    </source>
</evidence>
<feature type="transmembrane region" description="Helical" evidence="2">
    <location>
        <begin position="12"/>
        <end position="35"/>
    </location>
</feature>
<dbReference type="Gene3D" id="3.30.700.10">
    <property type="entry name" value="Glycoprotein, Type 4 Pilin"/>
    <property type="match status" value="1"/>
</dbReference>
<dbReference type="PRINTS" id="PR00813">
    <property type="entry name" value="BCTERIALGSPG"/>
</dbReference>
<keyword evidence="2" id="KW-0812">Transmembrane</keyword>
<keyword evidence="1" id="KW-0488">Methylation</keyword>
<evidence type="ECO:0000313" key="3">
    <source>
        <dbReference type="EMBL" id="VAW80245.1"/>
    </source>
</evidence>
<dbReference type="AlphaFoldDB" id="A0A3B0YH65"/>
<dbReference type="InterPro" id="IPR045584">
    <property type="entry name" value="Pilin-like"/>
</dbReference>
<gene>
    <name evidence="3" type="ORF">MNBD_GAMMA12-45</name>
</gene>
<evidence type="ECO:0000256" key="2">
    <source>
        <dbReference type="SAM" id="Phobius"/>
    </source>
</evidence>
<protein>
    <recommendedName>
        <fullName evidence="4">Type II secretion system protein GspG C-terminal domain-containing protein</fullName>
    </recommendedName>
</protein>